<protein>
    <submittedName>
        <fullName evidence="1">Uncharacterized protein</fullName>
    </submittedName>
</protein>
<organism evidence="1 2">
    <name type="scientific">Linderina macrospora</name>
    <dbReference type="NCBI Taxonomy" id="4868"/>
    <lineage>
        <taxon>Eukaryota</taxon>
        <taxon>Fungi</taxon>
        <taxon>Fungi incertae sedis</taxon>
        <taxon>Zoopagomycota</taxon>
        <taxon>Kickxellomycotina</taxon>
        <taxon>Kickxellomycetes</taxon>
        <taxon>Kickxellales</taxon>
        <taxon>Kickxellaceae</taxon>
        <taxon>Linderina</taxon>
    </lineage>
</organism>
<accession>A0ACC1JI75</accession>
<name>A0ACC1JI75_9FUNG</name>
<keyword evidence="2" id="KW-1185">Reference proteome</keyword>
<dbReference type="EMBL" id="JANBPW010000004">
    <property type="protein sequence ID" value="KAJ1951587.1"/>
    <property type="molecule type" value="Genomic_DNA"/>
</dbReference>
<sequence length="355" mass="40277">MSYLFCSNLRNSKRNPKKKAAKDARWKRNLAVPADRKYPELNASAVGEAGAKRAAFDDDYYMQVYALNKDLCPDPSYAVEFGLVRAEAVRLGWGDGSYETDYVESDLDAKKVFESDKQKINAKTPSAKRAAWLIPMVSEFVLRTVGHHYVFENESLYRDAHDSIMKACNAQEVTRLMPRGLLYYSVLHWTGYMTPYKVAGLHTKDDVLPKALVKRHTYLPPAPALITFVAQVGKHMGSNGYTYDGQSNFETNMKKVIRMAEIVRKDPIKYHPYSGKYKITPMHAAEQTEFDDVKEAAIQMAPVARAFVAVVMPSSYLIRAKQLKTAADRGSWTFTAAKREFTDQQLQKHFDTLDI</sequence>
<proteinExistence type="predicted"/>
<dbReference type="Proteomes" id="UP001150603">
    <property type="component" value="Unassembled WGS sequence"/>
</dbReference>
<comment type="caution">
    <text evidence="1">The sequence shown here is derived from an EMBL/GenBank/DDBJ whole genome shotgun (WGS) entry which is preliminary data.</text>
</comment>
<gene>
    <name evidence="1" type="ORF">FBU59_000062</name>
</gene>
<evidence type="ECO:0000313" key="2">
    <source>
        <dbReference type="Proteomes" id="UP001150603"/>
    </source>
</evidence>
<reference evidence="1" key="1">
    <citation type="submission" date="2022-07" db="EMBL/GenBank/DDBJ databases">
        <title>Phylogenomic reconstructions and comparative analyses of Kickxellomycotina fungi.</title>
        <authorList>
            <person name="Reynolds N.K."/>
            <person name="Stajich J.E."/>
            <person name="Barry K."/>
            <person name="Grigoriev I.V."/>
            <person name="Crous P."/>
            <person name="Smith M.E."/>
        </authorList>
    </citation>
    <scope>NUCLEOTIDE SEQUENCE</scope>
    <source>
        <strain evidence="1">NRRL 5244</strain>
    </source>
</reference>
<evidence type="ECO:0000313" key="1">
    <source>
        <dbReference type="EMBL" id="KAJ1951587.1"/>
    </source>
</evidence>